<organism evidence="1 2">
    <name type="scientific">Nocardia fusca</name>
    <dbReference type="NCBI Taxonomy" id="941183"/>
    <lineage>
        <taxon>Bacteria</taxon>
        <taxon>Bacillati</taxon>
        <taxon>Actinomycetota</taxon>
        <taxon>Actinomycetes</taxon>
        <taxon>Mycobacteriales</taxon>
        <taxon>Nocardiaceae</taxon>
        <taxon>Nocardia</taxon>
    </lineage>
</organism>
<gene>
    <name evidence="1" type="ORF">AB0H72_03195</name>
</gene>
<evidence type="ECO:0000313" key="1">
    <source>
        <dbReference type="EMBL" id="MEV0361685.1"/>
    </source>
</evidence>
<protein>
    <submittedName>
        <fullName evidence="1">Uncharacterized protein</fullName>
    </submittedName>
</protein>
<evidence type="ECO:0000313" key="2">
    <source>
        <dbReference type="Proteomes" id="UP001551658"/>
    </source>
</evidence>
<name>A0ABV3F1W0_9NOCA</name>
<keyword evidence="2" id="KW-1185">Reference proteome</keyword>
<sequence>MEVHWKQRELGALAFDEVRHLARSVVPGPVTGEHGPTEPATVTFEVSGRHAEEFIAMMERNS</sequence>
<dbReference type="RefSeq" id="WP_357972871.1">
    <property type="nucleotide sequence ID" value="NZ_JBFAIH010000001.1"/>
</dbReference>
<accession>A0ABV3F1W0</accession>
<dbReference type="Proteomes" id="UP001551658">
    <property type="component" value="Unassembled WGS sequence"/>
</dbReference>
<dbReference type="EMBL" id="JBFAIH010000001">
    <property type="protein sequence ID" value="MEV0361685.1"/>
    <property type="molecule type" value="Genomic_DNA"/>
</dbReference>
<comment type="caution">
    <text evidence="1">The sequence shown here is derived from an EMBL/GenBank/DDBJ whole genome shotgun (WGS) entry which is preliminary data.</text>
</comment>
<proteinExistence type="predicted"/>
<reference evidence="1 2" key="1">
    <citation type="submission" date="2024-06" db="EMBL/GenBank/DDBJ databases">
        <title>The Natural Products Discovery Center: Release of the First 8490 Sequenced Strains for Exploring Actinobacteria Biosynthetic Diversity.</title>
        <authorList>
            <person name="Kalkreuter E."/>
            <person name="Kautsar S.A."/>
            <person name="Yang D."/>
            <person name="Bader C.D."/>
            <person name="Teijaro C.N."/>
            <person name="Fluegel L."/>
            <person name="Davis C.M."/>
            <person name="Simpson J.R."/>
            <person name="Lauterbach L."/>
            <person name="Steele A.D."/>
            <person name="Gui C."/>
            <person name="Meng S."/>
            <person name="Li G."/>
            <person name="Viehrig K."/>
            <person name="Ye F."/>
            <person name="Su P."/>
            <person name="Kiefer A.F."/>
            <person name="Nichols A."/>
            <person name="Cepeda A.J."/>
            <person name="Yan W."/>
            <person name="Fan B."/>
            <person name="Jiang Y."/>
            <person name="Adhikari A."/>
            <person name="Zheng C.-J."/>
            <person name="Schuster L."/>
            <person name="Cowan T.M."/>
            <person name="Smanski M.J."/>
            <person name="Chevrette M.G."/>
            <person name="De Carvalho L.P.S."/>
            <person name="Shen B."/>
        </authorList>
    </citation>
    <scope>NUCLEOTIDE SEQUENCE [LARGE SCALE GENOMIC DNA]</scope>
    <source>
        <strain evidence="1 2">NPDC050671</strain>
    </source>
</reference>